<accession>A0AAV8Y8N6</accession>
<proteinExistence type="predicted"/>
<comment type="caution">
    <text evidence="3">The sequence shown here is derived from an EMBL/GenBank/DDBJ whole genome shotgun (WGS) entry which is preliminary data.</text>
</comment>
<keyword evidence="4" id="KW-1185">Reference proteome</keyword>
<dbReference type="Pfam" id="PF13837">
    <property type="entry name" value="Myb_DNA-bind_4"/>
    <property type="match status" value="1"/>
</dbReference>
<reference evidence="3" key="1">
    <citation type="journal article" date="2023" name="Insect Mol. Biol.">
        <title>Genome sequencing provides insights into the evolution of gene families encoding plant cell wall-degrading enzymes in longhorned beetles.</title>
        <authorList>
            <person name="Shin N.R."/>
            <person name="Okamura Y."/>
            <person name="Kirsch R."/>
            <person name="Pauchet Y."/>
        </authorList>
    </citation>
    <scope>NUCLEOTIDE SEQUENCE</scope>
    <source>
        <strain evidence="3">RBIC_L_NR</strain>
    </source>
</reference>
<evidence type="ECO:0000313" key="4">
    <source>
        <dbReference type="Proteomes" id="UP001162156"/>
    </source>
</evidence>
<feature type="domain" description="Myb/SANT-like DNA-binding" evidence="2">
    <location>
        <begin position="29"/>
        <end position="115"/>
    </location>
</feature>
<sequence length="200" mass="23196">MEGYTARYELNGVNNTVTENAELHQPFVWTRKSTALLIQLYKERLLRFRDPKQMKRSLWGEIVKKFEEHGYKGLNEDIVDRKFRNMKKTFRTITEKKISTGQGRVAWEYFDDFVEIFEEDRTLNFGHFFSTMEPSSQPPIVSSQPYSCATTVTSNQASTSYASSSSSPSPDPIIPSTEMTDVQPNDVEFLKKSLHFNRKI</sequence>
<evidence type="ECO:0000259" key="2">
    <source>
        <dbReference type="Pfam" id="PF13837"/>
    </source>
</evidence>
<protein>
    <recommendedName>
        <fullName evidence="2">Myb/SANT-like DNA-binding domain-containing protein</fullName>
    </recommendedName>
</protein>
<dbReference type="Gene3D" id="1.10.10.60">
    <property type="entry name" value="Homeodomain-like"/>
    <property type="match status" value="1"/>
</dbReference>
<feature type="region of interest" description="Disordered" evidence="1">
    <location>
        <begin position="158"/>
        <end position="182"/>
    </location>
</feature>
<dbReference type="InterPro" id="IPR044822">
    <property type="entry name" value="Myb_DNA-bind_4"/>
</dbReference>
<dbReference type="AlphaFoldDB" id="A0AAV8Y8N6"/>
<organism evidence="3 4">
    <name type="scientific">Rhamnusium bicolor</name>
    <dbReference type="NCBI Taxonomy" id="1586634"/>
    <lineage>
        <taxon>Eukaryota</taxon>
        <taxon>Metazoa</taxon>
        <taxon>Ecdysozoa</taxon>
        <taxon>Arthropoda</taxon>
        <taxon>Hexapoda</taxon>
        <taxon>Insecta</taxon>
        <taxon>Pterygota</taxon>
        <taxon>Neoptera</taxon>
        <taxon>Endopterygota</taxon>
        <taxon>Coleoptera</taxon>
        <taxon>Polyphaga</taxon>
        <taxon>Cucujiformia</taxon>
        <taxon>Chrysomeloidea</taxon>
        <taxon>Cerambycidae</taxon>
        <taxon>Lepturinae</taxon>
        <taxon>Rhagiini</taxon>
        <taxon>Rhamnusium</taxon>
    </lineage>
</organism>
<feature type="compositionally biased region" description="Low complexity" evidence="1">
    <location>
        <begin position="158"/>
        <end position="168"/>
    </location>
</feature>
<evidence type="ECO:0000313" key="3">
    <source>
        <dbReference type="EMBL" id="KAJ8946923.1"/>
    </source>
</evidence>
<gene>
    <name evidence="3" type="ORF">NQ314_008722</name>
</gene>
<dbReference type="Proteomes" id="UP001162156">
    <property type="component" value="Unassembled WGS sequence"/>
</dbReference>
<dbReference type="EMBL" id="JANEYF010002409">
    <property type="protein sequence ID" value="KAJ8946923.1"/>
    <property type="molecule type" value="Genomic_DNA"/>
</dbReference>
<name>A0AAV8Y8N6_9CUCU</name>
<evidence type="ECO:0000256" key="1">
    <source>
        <dbReference type="SAM" id="MobiDB-lite"/>
    </source>
</evidence>